<keyword evidence="3 4" id="KW-0067">ATP-binding</keyword>
<evidence type="ECO:0000313" key="5">
    <source>
        <dbReference type="EMBL" id="MDF9298904.1"/>
    </source>
</evidence>
<keyword evidence="6" id="KW-1185">Reference proteome</keyword>
<dbReference type="Pfam" id="PF01812">
    <property type="entry name" value="5-FTHF_cyc-lig"/>
    <property type="match status" value="1"/>
</dbReference>
<protein>
    <recommendedName>
        <fullName evidence="4">5-formyltetrahydrofolate cyclo-ligase</fullName>
        <ecNumber evidence="4">6.3.3.2</ecNumber>
    </recommendedName>
</protein>
<dbReference type="EC" id="6.3.3.2" evidence="4"/>
<dbReference type="PANTHER" id="PTHR23407">
    <property type="entry name" value="ATPASE INHIBITOR/5-FORMYLTETRAHYDROFOLATE CYCLO-LIGASE"/>
    <property type="match status" value="1"/>
</dbReference>
<accession>A0ABT6D0J2</accession>
<sequence length="183" mass="20278">MIDKNEARESAKKNLAKLSDMQRVAMMQQITRAVTALPAWQDASSVALTLSQDVELPTQLLIQTALLQGKTVYLPKVAPQRQLIFIQIDESTEYERHRFGMLEPIGEPFGDVSTIDFILVPGLAFSAAGDRLGFGGGYYDRWLPKTTGAKIGVTIPDNYMPTPTWTIEKTDQQVDEVIVLPPA</sequence>
<dbReference type="RefSeq" id="WP_206767444.1">
    <property type="nucleotide sequence ID" value="NZ_JAOZFC020000001.1"/>
</dbReference>
<evidence type="ECO:0000256" key="3">
    <source>
        <dbReference type="ARBA" id="ARBA00022840"/>
    </source>
</evidence>
<dbReference type="NCBIfam" id="TIGR02727">
    <property type="entry name" value="MTHFS_bact"/>
    <property type="match status" value="1"/>
</dbReference>
<evidence type="ECO:0000256" key="4">
    <source>
        <dbReference type="RuleBase" id="RU361279"/>
    </source>
</evidence>
<dbReference type="InterPro" id="IPR037171">
    <property type="entry name" value="NagB/RpiA_transferase-like"/>
</dbReference>
<dbReference type="Gene3D" id="3.40.50.10420">
    <property type="entry name" value="NagB/RpiA/CoA transferase-like"/>
    <property type="match status" value="1"/>
</dbReference>
<dbReference type="InterPro" id="IPR002698">
    <property type="entry name" value="FTHF_cligase"/>
</dbReference>
<gene>
    <name evidence="5" type="ORF">OIT47_001045</name>
</gene>
<keyword evidence="2 4" id="KW-0547">Nucleotide-binding</keyword>
<name>A0ABT6D0J2_9LACO</name>
<evidence type="ECO:0000313" key="6">
    <source>
        <dbReference type="Proteomes" id="UP001146336"/>
    </source>
</evidence>
<comment type="caution">
    <text evidence="5">The sequence shown here is derived from an EMBL/GenBank/DDBJ whole genome shotgun (WGS) entry which is preliminary data.</text>
</comment>
<keyword evidence="4" id="KW-0460">Magnesium</keyword>
<dbReference type="InterPro" id="IPR024185">
    <property type="entry name" value="FTHF_cligase-like_sf"/>
</dbReference>
<keyword evidence="4" id="KW-0479">Metal-binding</keyword>
<keyword evidence="5" id="KW-0436">Ligase</keyword>
<reference evidence="5" key="1">
    <citation type="submission" date="2023-03" db="EMBL/GenBank/DDBJ databases">
        <title>Comparative genomics of Weissella fermenti BK2, and weissella type species.</title>
        <authorList>
            <person name="Lee J.K."/>
            <person name="Baek J.H."/>
            <person name="Kim J.M."/>
            <person name="Choi D.G."/>
            <person name="Jeon C.O."/>
        </authorList>
    </citation>
    <scope>NUCLEOTIDE SEQUENCE</scope>
    <source>
        <strain evidence="5">BK2</strain>
    </source>
</reference>
<organism evidence="5 6">
    <name type="scientific">Weissella fermenti</name>
    <dbReference type="NCBI Taxonomy" id="2987699"/>
    <lineage>
        <taxon>Bacteria</taxon>
        <taxon>Bacillati</taxon>
        <taxon>Bacillota</taxon>
        <taxon>Bacilli</taxon>
        <taxon>Lactobacillales</taxon>
        <taxon>Lactobacillaceae</taxon>
        <taxon>Weissella</taxon>
    </lineage>
</organism>
<proteinExistence type="inferred from homology"/>
<dbReference type="EMBL" id="JAOZFC020000001">
    <property type="protein sequence ID" value="MDF9298904.1"/>
    <property type="molecule type" value="Genomic_DNA"/>
</dbReference>
<comment type="similarity">
    <text evidence="1 4">Belongs to the 5-formyltetrahydrofolate cyclo-ligase family.</text>
</comment>
<dbReference type="PANTHER" id="PTHR23407:SF1">
    <property type="entry name" value="5-FORMYLTETRAHYDROFOLATE CYCLO-LIGASE"/>
    <property type="match status" value="1"/>
</dbReference>
<comment type="cofactor">
    <cofactor evidence="4">
        <name>Mg(2+)</name>
        <dbReference type="ChEBI" id="CHEBI:18420"/>
    </cofactor>
</comment>
<dbReference type="GO" id="GO:0030272">
    <property type="term" value="F:5-formyltetrahydrofolate cyclo-ligase activity"/>
    <property type="evidence" value="ECO:0007669"/>
    <property type="project" value="UniProtKB-EC"/>
</dbReference>
<dbReference type="Proteomes" id="UP001146336">
    <property type="component" value="Unassembled WGS sequence"/>
</dbReference>
<comment type="catalytic activity">
    <reaction evidence="4">
        <text>(6S)-5-formyl-5,6,7,8-tetrahydrofolate + ATP = (6R)-5,10-methenyltetrahydrofolate + ADP + phosphate</text>
        <dbReference type="Rhea" id="RHEA:10488"/>
        <dbReference type="ChEBI" id="CHEBI:30616"/>
        <dbReference type="ChEBI" id="CHEBI:43474"/>
        <dbReference type="ChEBI" id="CHEBI:57455"/>
        <dbReference type="ChEBI" id="CHEBI:57457"/>
        <dbReference type="ChEBI" id="CHEBI:456216"/>
        <dbReference type="EC" id="6.3.3.2"/>
    </reaction>
</comment>
<dbReference type="SUPFAM" id="SSF100950">
    <property type="entry name" value="NagB/RpiA/CoA transferase-like"/>
    <property type="match status" value="1"/>
</dbReference>
<evidence type="ECO:0000256" key="2">
    <source>
        <dbReference type="ARBA" id="ARBA00022741"/>
    </source>
</evidence>
<dbReference type="PIRSF" id="PIRSF006806">
    <property type="entry name" value="FTHF_cligase"/>
    <property type="match status" value="1"/>
</dbReference>
<evidence type="ECO:0000256" key="1">
    <source>
        <dbReference type="ARBA" id="ARBA00010638"/>
    </source>
</evidence>